<organism evidence="11 12">
    <name type="scientific">Chlamydomonas eustigma</name>
    <dbReference type="NCBI Taxonomy" id="1157962"/>
    <lineage>
        <taxon>Eukaryota</taxon>
        <taxon>Viridiplantae</taxon>
        <taxon>Chlorophyta</taxon>
        <taxon>core chlorophytes</taxon>
        <taxon>Chlorophyceae</taxon>
        <taxon>CS clade</taxon>
        <taxon>Chlamydomonadales</taxon>
        <taxon>Chlamydomonadaceae</taxon>
        <taxon>Chlamydomonas</taxon>
    </lineage>
</organism>
<feature type="compositionally biased region" description="Basic residues" evidence="9">
    <location>
        <begin position="284"/>
        <end position="296"/>
    </location>
</feature>
<dbReference type="EMBL" id="BEGY01000079">
    <property type="protein sequence ID" value="GAX82336.1"/>
    <property type="molecule type" value="Genomic_DNA"/>
</dbReference>
<keyword evidence="5" id="KW-0378">Hydrolase</keyword>
<feature type="binding site" evidence="8">
    <location>
        <position position="507"/>
    </location>
    <ligand>
        <name>Zn(2+)</name>
        <dbReference type="ChEBI" id="CHEBI:29105"/>
    </ligand>
</feature>
<feature type="compositionally biased region" description="Acidic residues" evidence="9">
    <location>
        <begin position="389"/>
        <end position="419"/>
    </location>
</feature>
<dbReference type="Gene3D" id="6.20.210.10">
    <property type="entry name" value="Nin one binding (NOB1), Zn-ribbon-like"/>
    <property type="match status" value="1"/>
</dbReference>
<dbReference type="CDD" id="cd09876">
    <property type="entry name" value="PIN_Nob1-like"/>
    <property type="match status" value="1"/>
</dbReference>
<dbReference type="PANTHER" id="PTHR12814:SF2">
    <property type="entry name" value="RNA-BINDING PROTEIN NOB1"/>
    <property type="match status" value="1"/>
</dbReference>
<evidence type="ECO:0000313" key="11">
    <source>
        <dbReference type="EMBL" id="GAX82336.1"/>
    </source>
</evidence>
<feature type="region of interest" description="Disordered" evidence="9">
    <location>
        <begin position="200"/>
        <end position="230"/>
    </location>
</feature>
<name>A0A250XH41_9CHLO</name>
<gene>
    <name evidence="11" type="ORF">CEUSTIGMA_g9765.t1</name>
</gene>
<dbReference type="InterPro" id="IPR033411">
    <property type="entry name" value="Ribonuclease_PIN"/>
</dbReference>
<feature type="domain" description="PIN" evidence="10">
    <location>
        <begin position="29"/>
        <end position="128"/>
    </location>
</feature>
<dbReference type="GO" id="GO:0004521">
    <property type="term" value="F:RNA endonuclease activity"/>
    <property type="evidence" value="ECO:0007669"/>
    <property type="project" value="InterPro"/>
</dbReference>
<feature type="compositionally biased region" description="Polar residues" evidence="9">
    <location>
        <begin position="201"/>
        <end position="222"/>
    </location>
</feature>
<dbReference type="Pfam" id="PF08772">
    <property type="entry name" value="Zn_ribbon_NOB1"/>
    <property type="match status" value="1"/>
</dbReference>
<dbReference type="InterPro" id="IPR017117">
    <property type="entry name" value="Nob1_euk"/>
</dbReference>
<reference evidence="11 12" key="1">
    <citation type="submission" date="2017-08" db="EMBL/GenBank/DDBJ databases">
        <title>Acidophilic green algal genome provides insights into adaptation to an acidic environment.</title>
        <authorList>
            <person name="Hirooka S."/>
            <person name="Hirose Y."/>
            <person name="Kanesaki Y."/>
            <person name="Higuchi S."/>
            <person name="Fujiwara T."/>
            <person name="Onuma R."/>
            <person name="Era A."/>
            <person name="Ohbayashi R."/>
            <person name="Uzuka A."/>
            <person name="Nozaki H."/>
            <person name="Yoshikawa H."/>
            <person name="Miyagishima S.Y."/>
        </authorList>
    </citation>
    <scope>NUCLEOTIDE SEQUENCE [LARGE SCALE GENOMIC DNA]</scope>
    <source>
        <strain evidence="11 12">NIES-2499</strain>
    </source>
</reference>
<feature type="binding site" evidence="8">
    <location>
        <position position="493"/>
    </location>
    <ligand>
        <name>Zn(2+)</name>
        <dbReference type="ChEBI" id="CHEBI:29105"/>
    </ligand>
</feature>
<feature type="binding site" evidence="8">
    <location>
        <position position="510"/>
    </location>
    <ligand>
        <name>Zn(2+)</name>
        <dbReference type="ChEBI" id="CHEBI:29105"/>
    </ligand>
</feature>
<keyword evidence="12" id="KW-1185">Reference proteome</keyword>
<dbReference type="PANTHER" id="PTHR12814">
    <property type="entry name" value="RNA-BINDING PROTEIN NOB1"/>
    <property type="match status" value="1"/>
</dbReference>
<evidence type="ECO:0000256" key="9">
    <source>
        <dbReference type="SAM" id="MobiDB-lite"/>
    </source>
</evidence>
<feature type="region of interest" description="Disordered" evidence="9">
    <location>
        <begin position="372"/>
        <end position="422"/>
    </location>
</feature>
<evidence type="ECO:0000256" key="4">
    <source>
        <dbReference type="ARBA" id="ARBA00022723"/>
    </source>
</evidence>
<feature type="region of interest" description="Disordered" evidence="9">
    <location>
        <begin position="575"/>
        <end position="630"/>
    </location>
</feature>
<keyword evidence="6 8" id="KW-0862">Zinc</keyword>
<evidence type="ECO:0000256" key="7">
    <source>
        <dbReference type="ARBA" id="ARBA00023242"/>
    </source>
</evidence>
<dbReference type="FunFam" id="3.40.50.1010:FF:000020">
    <property type="entry name" value="20S-pre-rRNA D-site endonuclease NOB1"/>
    <property type="match status" value="1"/>
</dbReference>
<keyword evidence="7" id="KW-0539">Nucleus</keyword>
<dbReference type="GO" id="GO:0031981">
    <property type="term" value="C:nuclear lumen"/>
    <property type="evidence" value="ECO:0007669"/>
    <property type="project" value="UniProtKB-ARBA"/>
</dbReference>
<dbReference type="InterPro" id="IPR039907">
    <property type="entry name" value="NOB1"/>
</dbReference>
<dbReference type="GO" id="GO:0005737">
    <property type="term" value="C:cytoplasm"/>
    <property type="evidence" value="ECO:0007669"/>
    <property type="project" value="UniProtKB-ARBA"/>
</dbReference>
<dbReference type="InterPro" id="IPR002716">
    <property type="entry name" value="PIN_dom"/>
</dbReference>
<evidence type="ECO:0000256" key="6">
    <source>
        <dbReference type="ARBA" id="ARBA00022833"/>
    </source>
</evidence>
<protein>
    <recommendedName>
        <fullName evidence="10">PIN domain-containing protein</fullName>
    </recommendedName>
</protein>
<accession>A0A250XH41</accession>
<dbReference type="GO" id="GO:0030490">
    <property type="term" value="P:maturation of SSU-rRNA"/>
    <property type="evidence" value="ECO:0007669"/>
    <property type="project" value="TreeGrafter"/>
</dbReference>
<feature type="region of interest" description="Disordered" evidence="9">
    <location>
        <begin position="244"/>
        <end position="312"/>
    </location>
</feature>
<dbReference type="InterPro" id="IPR036283">
    <property type="entry name" value="NOB1_Zf-like_sf"/>
</dbReference>
<comment type="similarity">
    <text evidence="2">Belongs to the NOB1 family.</text>
</comment>
<evidence type="ECO:0000256" key="8">
    <source>
        <dbReference type="PIRSR" id="PIRSR037125-1"/>
    </source>
</evidence>
<dbReference type="Pfam" id="PF17146">
    <property type="entry name" value="PIN_6"/>
    <property type="match status" value="1"/>
</dbReference>
<evidence type="ECO:0000256" key="1">
    <source>
        <dbReference type="ARBA" id="ARBA00004123"/>
    </source>
</evidence>
<dbReference type="GO" id="GO:0030688">
    <property type="term" value="C:preribosome, small subunit precursor"/>
    <property type="evidence" value="ECO:0007669"/>
    <property type="project" value="TreeGrafter"/>
</dbReference>
<dbReference type="STRING" id="1157962.A0A250XH41"/>
<comment type="caution">
    <text evidence="11">The sequence shown here is derived from an EMBL/GenBank/DDBJ whole genome shotgun (WGS) entry which is preliminary data.</text>
</comment>
<keyword evidence="3" id="KW-0540">Nuclease</keyword>
<evidence type="ECO:0000313" key="12">
    <source>
        <dbReference type="Proteomes" id="UP000232323"/>
    </source>
</evidence>
<evidence type="ECO:0000256" key="3">
    <source>
        <dbReference type="ARBA" id="ARBA00022722"/>
    </source>
</evidence>
<dbReference type="Gene3D" id="3.40.50.1010">
    <property type="entry name" value="5'-nuclease"/>
    <property type="match status" value="1"/>
</dbReference>
<comment type="subcellular location">
    <subcellularLocation>
        <location evidence="1">Nucleus</location>
    </subcellularLocation>
</comment>
<dbReference type="Proteomes" id="UP000232323">
    <property type="component" value="Unassembled WGS sequence"/>
</dbReference>
<evidence type="ECO:0000259" key="10">
    <source>
        <dbReference type="SMART" id="SM00670"/>
    </source>
</evidence>
<evidence type="ECO:0000256" key="5">
    <source>
        <dbReference type="ARBA" id="ARBA00022801"/>
    </source>
</evidence>
<keyword evidence="4 8" id="KW-0479">Metal-binding</keyword>
<dbReference type="PIRSF" id="PIRSF037125">
    <property type="entry name" value="D-site_20S_pre-rRNA_nuclease"/>
    <property type="match status" value="1"/>
</dbReference>
<feature type="compositionally biased region" description="Acidic residues" evidence="9">
    <location>
        <begin position="260"/>
        <end position="274"/>
    </location>
</feature>
<dbReference type="GO" id="GO:0046872">
    <property type="term" value="F:metal ion binding"/>
    <property type="evidence" value="ECO:0007669"/>
    <property type="project" value="UniProtKB-KW"/>
</dbReference>
<feature type="compositionally biased region" description="Polar residues" evidence="9">
    <location>
        <begin position="246"/>
        <end position="256"/>
    </location>
</feature>
<dbReference type="SUPFAM" id="SSF144206">
    <property type="entry name" value="NOB1 zinc finger-like"/>
    <property type="match status" value="1"/>
</dbReference>
<evidence type="ECO:0000256" key="2">
    <source>
        <dbReference type="ARBA" id="ARBA00005858"/>
    </source>
</evidence>
<dbReference type="OrthoDB" id="446759at2759"/>
<dbReference type="SMART" id="SM00670">
    <property type="entry name" value="PINc"/>
    <property type="match status" value="1"/>
</dbReference>
<proteinExistence type="inferred from homology"/>
<dbReference type="InterPro" id="IPR014881">
    <property type="entry name" value="NOB1_Zn-bd"/>
</dbReference>
<dbReference type="AlphaFoldDB" id="A0A250XH41"/>
<feature type="binding site" evidence="8">
    <location>
        <position position="490"/>
    </location>
    <ligand>
        <name>Zn(2+)</name>
        <dbReference type="ChEBI" id="CHEBI:29105"/>
    </ligand>
</feature>
<sequence>MASWANVLKAAAPTTQPTEDTPPSAQQKNTAVIDANAIINGIHIDSSQTNVVTISEVLEEIRDKQSRQFLATLPYSIEIKEPTEESLMAVLKFAKETGDIHALSSADMKLLALAHTLEVATYGSAHMREHPVQPKVRTRSRKSARQLPGWGRVANPAEWKVVDEAEEEGTNLLAVDSVTTGTVSHIVSRLQPLDLSEDAHTSTNTMAESSSTLNPPEGVSNSDDLKHDPESQQLGMDVEAVVDKSNMGTDGNSNRQEGAGMEEAEEEEDDEDAWEVAGKSRNAERRHKRKQIRKAARTQVAVQESERGQRNVSPLGDVTFKTTVSKDVCAEEGVAFFSGMAHLDSVRVTDRVSNSAAVMEGGVVGEIAASVGRKHNEGVEENGGNNVAEEAEDEEYSDDDSDSDDEEEEDEDDLEDDDGSLGVAGESEVASAAGGSGLTLEEEIHINTTSSVMSITADFPMQNVLLQMGLRLVTRDGCQISRLSRWALRCHACFHVTKEMGIAKMFCPKCGNMTMERVEINVGADGAEFLGVRRKHCLKGTRFSLPKPKGGRGASSNPILSEDMMVLRMGKKLRRKAKTEEKDPFAPEMGSDSWFKSQQTVNGGKGTQYMMTNWKNNPNERKNARNNRRG</sequence>
<dbReference type="GO" id="GO:0016787">
    <property type="term" value="F:hydrolase activity"/>
    <property type="evidence" value="ECO:0007669"/>
    <property type="project" value="UniProtKB-KW"/>
</dbReference>